<evidence type="ECO:0000313" key="4">
    <source>
        <dbReference type="Proteomes" id="UP000815325"/>
    </source>
</evidence>
<dbReference type="Proteomes" id="UP000815325">
    <property type="component" value="Unassembled WGS sequence"/>
</dbReference>
<feature type="region of interest" description="Disordered" evidence="2">
    <location>
        <begin position="184"/>
        <end position="222"/>
    </location>
</feature>
<keyword evidence="1" id="KW-0175">Coiled coil</keyword>
<feature type="compositionally biased region" description="Low complexity" evidence="2">
    <location>
        <begin position="187"/>
        <end position="208"/>
    </location>
</feature>
<evidence type="ECO:0000313" key="3">
    <source>
        <dbReference type="EMBL" id="KAF5831697.1"/>
    </source>
</evidence>
<proteinExistence type="predicted"/>
<organism evidence="3 4">
    <name type="scientific">Dunaliella salina</name>
    <name type="common">Green alga</name>
    <name type="synonym">Protococcus salinus</name>
    <dbReference type="NCBI Taxonomy" id="3046"/>
    <lineage>
        <taxon>Eukaryota</taxon>
        <taxon>Viridiplantae</taxon>
        <taxon>Chlorophyta</taxon>
        <taxon>core chlorophytes</taxon>
        <taxon>Chlorophyceae</taxon>
        <taxon>CS clade</taxon>
        <taxon>Chlamydomonadales</taxon>
        <taxon>Dunaliellaceae</taxon>
        <taxon>Dunaliella</taxon>
    </lineage>
</organism>
<feature type="compositionally biased region" description="Polar residues" evidence="2">
    <location>
        <begin position="97"/>
        <end position="127"/>
    </location>
</feature>
<evidence type="ECO:0000256" key="2">
    <source>
        <dbReference type="SAM" id="MobiDB-lite"/>
    </source>
</evidence>
<protein>
    <submittedName>
        <fullName evidence="3">Uncharacterized protein</fullName>
    </submittedName>
</protein>
<name>A0ABQ7GAT5_DUNSA</name>
<comment type="caution">
    <text evidence="3">The sequence shown here is derived from an EMBL/GenBank/DDBJ whole genome shotgun (WGS) entry which is preliminary data.</text>
</comment>
<evidence type="ECO:0000256" key="1">
    <source>
        <dbReference type="SAM" id="Coils"/>
    </source>
</evidence>
<reference evidence="3" key="1">
    <citation type="submission" date="2017-08" db="EMBL/GenBank/DDBJ databases">
        <authorList>
            <person name="Polle J.E."/>
            <person name="Barry K."/>
            <person name="Cushman J."/>
            <person name="Schmutz J."/>
            <person name="Tran D."/>
            <person name="Hathwaick L.T."/>
            <person name="Yim W.C."/>
            <person name="Jenkins J."/>
            <person name="Mckie-Krisberg Z.M."/>
            <person name="Prochnik S."/>
            <person name="Lindquist E."/>
            <person name="Dockter R.B."/>
            <person name="Adam C."/>
            <person name="Molina H."/>
            <person name="Bunkerborg J."/>
            <person name="Jin E."/>
            <person name="Buchheim M."/>
            <person name="Magnuson J."/>
        </authorList>
    </citation>
    <scope>NUCLEOTIDE SEQUENCE</scope>
    <source>
        <strain evidence="3">CCAP 19/18</strain>
    </source>
</reference>
<feature type="region of interest" description="Disordered" evidence="2">
    <location>
        <begin position="1"/>
        <end position="148"/>
    </location>
</feature>
<gene>
    <name evidence="3" type="ORF">DUNSADRAFT_12719</name>
</gene>
<feature type="compositionally biased region" description="Basic and acidic residues" evidence="2">
    <location>
        <begin position="38"/>
        <end position="66"/>
    </location>
</feature>
<accession>A0ABQ7GAT5</accession>
<sequence length="265" mass="28831">MLTTIVRHDSVPSSLCSSGADEEAAEGGAAPSMPGIKTTERRRMQSLESHPETDLPESRQQEGEVQDKEEEEEEEHRHKQHTKQKGWPPAGVVEEGQLSSSDGKQGSANSPWATASSGGVVSPSWGNAEQAAAVHASENGGDERSQALQAMCARLEQQAEAERLAGAKARQQLVAAQREIEALKAEQAAQRQQQQQQQPQQPQQQPQPTEVQGEVGELHRRVQEAEMIAAGIKRSNEALTQELEGTKQACARLENLVRMLCIVEP</sequence>
<keyword evidence="4" id="KW-1185">Reference proteome</keyword>
<dbReference type="EMBL" id="MU069928">
    <property type="protein sequence ID" value="KAF5831697.1"/>
    <property type="molecule type" value="Genomic_DNA"/>
</dbReference>
<feature type="coiled-coil region" evidence="1">
    <location>
        <begin position="222"/>
        <end position="256"/>
    </location>
</feature>
<feature type="compositionally biased region" description="Basic and acidic residues" evidence="2">
    <location>
        <begin position="1"/>
        <end position="10"/>
    </location>
</feature>